<dbReference type="PROSITE" id="PS00223">
    <property type="entry name" value="ANNEXIN_1"/>
    <property type="match status" value="2"/>
</dbReference>
<evidence type="ECO:0000313" key="7">
    <source>
        <dbReference type="EMBL" id="CAH0555502.1"/>
    </source>
</evidence>
<keyword evidence="5 6" id="KW-0111">Calcium/phospholipid-binding</keyword>
<organism evidence="7 8">
    <name type="scientific">Brassicogethes aeneus</name>
    <name type="common">Rape pollen beetle</name>
    <name type="synonym">Meligethes aeneus</name>
    <dbReference type="NCBI Taxonomy" id="1431903"/>
    <lineage>
        <taxon>Eukaryota</taxon>
        <taxon>Metazoa</taxon>
        <taxon>Ecdysozoa</taxon>
        <taxon>Arthropoda</taxon>
        <taxon>Hexapoda</taxon>
        <taxon>Insecta</taxon>
        <taxon>Pterygota</taxon>
        <taxon>Neoptera</taxon>
        <taxon>Endopterygota</taxon>
        <taxon>Coleoptera</taxon>
        <taxon>Polyphaga</taxon>
        <taxon>Cucujiformia</taxon>
        <taxon>Nitidulidae</taxon>
        <taxon>Meligethinae</taxon>
        <taxon>Brassicogethes</taxon>
    </lineage>
</organism>
<evidence type="ECO:0000256" key="4">
    <source>
        <dbReference type="ARBA" id="ARBA00023216"/>
    </source>
</evidence>
<comment type="domain">
    <text evidence="6">A pair of annexin repeats may form one binding site for calcium and phospholipid.</text>
</comment>
<dbReference type="InterPro" id="IPR001464">
    <property type="entry name" value="Annexin"/>
</dbReference>
<dbReference type="SMART" id="SM00335">
    <property type="entry name" value="ANX"/>
    <property type="match status" value="4"/>
</dbReference>
<evidence type="ECO:0000313" key="8">
    <source>
        <dbReference type="Proteomes" id="UP001154078"/>
    </source>
</evidence>
<dbReference type="GO" id="GO:0005886">
    <property type="term" value="C:plasma membrane"/>
    <property type="evidence" value="ECO:0007669"/>
    <property type="project" value="TreeGrafter"/>
</dbReference>
<dbReference type="PROSITE" id="PS51897">
    <property type="entry name" value="ANNEXIN_2"/>
    <property type="match status" value="4"/>
</dbReference>
<dbReference type="GO" id="GO:0005737">
    <property type="term" value="C:cytoplasm"/>
    <property type="evidence" value="ECO:0007669"/>
    <property type="project" value="TreeGrafter"/>
</dbReference>
<dbReference type="EMBL" id="OV121135">
    <property type="protein sequence ID" value="CAH0555502.1"/>
    <property type="molecule type" value="Genomic_DNA"/>
</dbReference>
<dbReference type="GO" id="GO:0005634">
    <property type="term" value="C:nucleus"/>
    <property type="evidence" value="ECO:0007669"/>
    <property type="project" value="TreeGrafter"/>
</dbReference>
<dbReference type="GO" id="GO:0001786">
    <property type="term" value="F:phosphatidylserine binding"/>
    <property type="evidence" value="ECO:0007669"/>
    <property type="project" value="TreeGrafter"/>
</dbReference>
<dbReference type="InterPro" id="IPR018502">
    <property type="entry name" value="Annexin_repeat"/>
</dbReference>
<dbReference type="GO" id="GO:0012506">
    <property type="term" value="C:vesicle membrane"/>
    <property type="evidence" value="ECO:0007669"/>
    <property type="project" value="TreeGrafter"/>
</dbReference>
<evidence type="ECO:0000256" key="3">
    <source>
        <dbReference type="ARBA" id="ARBA00022837"/>
    </source>
</evidence>
<dbReference type="FunFam" id="1.10.220.10:FF:000004">
    <property type="entry name" value="Annexin"/>
    <property type="match status" value="1"/>
</dbReference>
<dbReference type="Pfam" id="PF00191">
    <property type="entry name" value="Annexin"/>
    <property type="match status" value="4"/>
</dbReference>
<dbReference type="FunFam" id="1.10.220.10:FF:000010">
    <property type="entry name" value="Annexin"/>
    <property type="match status" value="1"/>
</dbReference>
<gene>
    <name evidence="7" type="ORF">MELIAE_LOCUS6862</name>
</gene>
<dbReference type="SUPFAM" id="SSF47874">
    <property type="entry name" value="Annexin"/>
    <property type="match status" value="1"/>
</dbReference>
<keyword evidence="8" id="KW-1185">Reference proteome</keyword>
<dbReference type="PANTHER" id="PTHR10502">
    <property type="entry name" value="ANNEXIN"/>
    <property type="match status" value="1"/>
</dbReference>
<name>A0A9P0B4N5_BRAAE</name>
<dbReference type="FunFam" id="1.10.220.10:FF:000002">
    <property type="entry name" value="Annexin"/>
    <property type="match status" value="1"/>
</dbReference>
<accession>A0A9P0B4N5</accession>
<protein>
    <recommendedName>
        <fullName evidence="6">Annexin</fullName>
    </recommendedName>
</protein>
<keyword evidence="4 6" id="KW-0041">Annexin</keyword>
<dbReference type="FunFam" id="1.10.220.10:FF:000001">
    <property type="entry name" value="Annexin"/>
    <property type="match status" value="1"/>
</dbReference>
<evidence type="ECO:0000256" key="5">
    <source>
        <dbReference type="ARBA" id="ARBA00023302"/>
    </source>
</evidence>
<sequence>MGYNFENRCATVKPADPFEPVNDAELLRGAMKGMGTDEETIITVLAKRSNPQRQEIADQFKTMYGKDLIDDLKSELGGNLEDMILALMTPAAEYYAKELHKAISGMGTDEEVLVEILCTMTNHDIKIIAETYQNLYDNSLEDDLKGDTDGTFRRLMVSLCNANREEGFDVDFNAAKEDAQKLLEAGDGFGTDESTFNMILCQRNYAQLQRIFEDYQAISGNDIEDAIKSEFAGNAEDAYLAVVRAAKNPAAYFAKRLHHCMSGMGTEDRHLIRLIVARCEVDMEDIKKEYAAMYDQTLGDAIRGDCHGDYKKMLLALCGEDFS</sequence>
<evidence type="ECO:0000256" key="6">
    <source>
        <dbReference type="RuleBase" id="RU003540"/>
    </source>
</evidence>
<evidence type="ECO:0000256" key="1">
    <source>
        <dbReference type="ARBA" id="ARBA00007831"/>
    </source>
</evidence>
<evidence type="ECO:0000256" key="2">
    <source>
        <dbReference type="ARBA" id="ARBA00022737"/>
    </source>
</evidence>
<dbReference type="InterPro" id="IPR037104">
    <property type="entry name" value="Annexin_sf"/>
</dbReference>
<dbReference type="PANTHER" id="PTHR10502:SF102">
    <property type="entry name" value="ANNEXIN B11"/>
    <property type="match status" value="1"/>
</dbReference>
<dbReference type="Proteomes" id="UP001154078">
    <property type="component" value="Chromosome 4"/>
</dbReference>
<dbReference type="InterPro" id="IPR018252">
    <property type="entry name" value="Annexin_repeat_CS"/>
</dbReference>
<keyword evidence="3 6" id="KW-0106">Calcium</keyword>
<dbReference type="GO" id="GO:0005509">
    <property type="term" value="F:calcium ion binding"/>
    <property type="evidence" value="ECO:0007669"/>
    <property type="project" value="InterPro"/>
</dbReference>
<keyword evidence="2 6" id="KW-0677">Repeat</keyword>
<dbReference type="AlphaFoldDB" id="A0A9P0B4N5"/>
<dbReference type="Gene3D" id="1.10.220.10">
    <property type="entry name" value="Annexin"/>
    <property type="match status" value="4"/>
</dbReference>
<dbReference type="GO" id="GO:0005544">
    <property type="term" value="F:calcium-dependent phospholipid binding"/>
    <property type="evidence" value="ECO:0007669"/>
    <property type="project" value="UniProtKB-KW"/>
</dbReference>
<reference evidence="7" key="1">
    <citation type="submission" date="2021-12" db="EMBL/GenBank/DDBJ databases">
        <authorList>
            <person name="King R."/>
        </authorList>
    </citation>
    <scope>NUCLEOTIDE SEQUENCE</scope>
</reference>
<proteinExistence type="inferred from homology"/>
<dbReference type="PRINTS" id="PR00196">
    <property type="entry name" value="ANNEXIN"/>
</dbReference>
<comment type="similarity">
    <text evidence="1 6">Belongs to the annexin family.</text>
</comment>